<keyword evidence="2" id="KW-0479">Metal-binding</keyword>
<accession>A0A8H7M3Z2</accession>
<dbReference type="PANTHER" id="PTHR43668">
    <property type="entry name" value="ALLANTOINASE"/>
    <property type="match status" value="1"/>
</dbReference>
<feature type="domain" description="Amidohydrolase-related" evidence="5">
    <location>
        <begin position="62"/>
        <end position="137"/>
    </location>
</feature>
<evidence type="ECO:0000256" key="3">
    <source>
        <dbReference type="ARBA" id="ARBA00022801"/>
    </source>
</evidence>
<protein>
    <submittedName>
        <fullName evidence="6">Allantoinase</fullName>
    </submittedName>
</protein>
<dbReference type="PANTHER" id="PTHR43668:SF2">
    <property type="entry name" value="ALLANTOINASE"/>
    <property type="match status" value="1"/>
</dbReference>
<dbReference type="InterPro" id="IPR050138">
    <property type="entry name" value="DHOase/Allantoinase_Hydrolase"/>
</dbReference>
<dbReference type="GO" id="GO:0004038">
    <property type="term" value="F:allantoinase activity"/>
    <property type="evidence" value="ECO:0007669"/>
    <property type="project" value="TreeGrafter"/>
</dbReference>
<organism evidence="6 7">
    <name type="scientific">Rhizoctonia solani</name>
    <dbReference type="NCBI Taxonomy" id="456999"/>
    <lineage>
        <taxon>Eukaryota</taxon>
        <taxon>Fungi</taxon>
        <taxon>Dikarya</taxon>
        <taxon>Basidiomycota</taxon>
        <taxon>Agaricomycotina</taxon>
        <taxon>Agaricomycetes</taxon>
        <taxon>Cantharellales</taxon>
        <taxon>Ceratobasidiaceae</taxon>
        <taxon>Rhizoctonia</taxon>
    </lineage>
</organism>
<feature type="compositionally biased region" description="Basic and acidic residues" evidence="4">
    <location>
        <begin position="488"/>
        <end position="505"/>
    </location>
</feature>
<dbReference type="Proteomes" id="UP000614334">
    <property type="component" value="Unassembled WGS sequence"/>
</dbReference>
<dbReference type="SUPFAM" id="SSF51338">
    <property type="entry name" value="Composite domain of metallo-dependent hydrolases"/>
    <property type="match status" value="1"/>
</dbReference>
<dbReference type="AlphaFoldDB" id="A0A8H7M3Z2"/>
<feature type="compositionally biased region" description="Polar residues" evidence="4">
    <location>
        <begin position="517"/>
        <end position="526"/>
    </location>
</feature>
<keyword evidence="3" id="KW-0378">Hydrolase</keyword>
<evidence type="ECO:0000256" key="4">
    <source>
        <dbReference type="SAM" id="MobiDB-lite"/>
    </source>
</evidence>
<dbReference type="GO" id="GO:0005737">
    <property type="term" value="C:cytoplasm"/>
    <property type="evidence" value="ECO:0007669"/>
    <property type="project" value="TreeGrafter"/>
</dbReference>
<evidence type="ECO:0000313" key="7">
    <source>
        <dbReference type="Proteomes" id="UP000614334"/>
    </source>
</evidence>
<proteinExistence type="predicted"/>
<feature type="domain" description="Amidohydrolase-related" evidence="5">
    <location>
        <begin position="276"/>
        <end position="378"/>
    </location>
</feature>
<dbReference type="InterPro" id="IPR002195">
    <property type="entry name" value="Dihydroorotase_CS"/>
</dbReference>
<evidence type="ECO:0000256" key="1">
    <source>
        <dbReference type="ARBA" id="ARBA00001947"/>
    </source>
</evidence>
<comment type="cofactor">
    <cofactor evidence="1">
        <name>Zn(2+)</name>
        <dbReference type="ChEBI" id="CHEBI:29105"/>
    </cofactor>
</comment>
<evidence type="ECO:0000256" key="2">
    <source>
        <dbReference type="ARBA" id="ARBA00022723"/>
    </source>
</evidence>
<dbReference type="GO" id="GO:0046872">
    <property type="term" value="F:metal ion binding"/>
    <property type="evidence" value="ECO:0007669"/>
    <property type="project" value="UniProtKB-KW"/>
</dbReference>
<dbReference type="PROSITE" id="PS00482">
    <property type="entry name" value="DIHYDROOROTASE_1"/>
    <property type="match status" value="1"/>
</dbReference>
<dbReference type="InterPro" id="IPR032466">
    <property type="entry name" value="Metal_Hydrolase"/>
</dbReference>
<dbReference type="InterPro" id="IPR006680">
    <property type="entry name" value="Amidohydro-rel"/>
</dbReference>
<dbReference type="SUPFAM" id="SSF51556">
    <property type="entry name" value="Metallo-dependent hydrolases"/>
    <property type="match status" value="1"/>
</dbReference>
<name>A0A8H7M3Z2_9AGAM</name>
<dbReference type="Gene3D" id="3.20.20.140">
    <property type="entry name" value="Metal-dependent hydrolases"/>
    <property type="match status" value="1"/>
</dbReference>
<feature type="compositionally biased region" description="Low complexity" evidence="4">
    <location>
        <begin position="468"/>
        <end position="487"/>
    </location>
</feature>
<sequence>MAPTKVFTSSRVYFPNEGPSPGTIEVDLSTGKITTIQRVKVQKGDSSYAADAEWVDVGDRAIIPGLVDAHVHLNEPGRTSWEGFATGTKAASSGGNTTVVVRDAAQFHSPTTTLKNFDVKLEAAKDQCWTDVAYWGGVIPGNQAHLRPLISAGVSGFKLFLIESGVEGQPTVLLFHAELDGPVNDPGKSDPTDYDTFLKSRPESFETVNRQNAAEVPSVEVSHCAPFSTFCNSHYSPRKKGAQIATYGRNVLPLLDDHFEWCGQPQFKCCPPIRGAENQEKLWEALLDGTIDMVVSDHSPCVAELKEIEAGDFMDAWGGISTLGLGLSLLSTAAQKRGIPFERILTWCSTNTALHAGLADRKGGIAVGKDADLAIWDAGAVFNVCRFEVLVCAGPVIDWAGGSNLRAWYTGIRPGNWLQFSRPWAVYATGHGEGLLDDIGVLSRAEMMEQSDAFVEFKHMEVAWISKARSSSTPRSQTQSAAQSSNNSDRDDREHDEQHYIDHRSRSGRTSPMAGPSSASPTSNGFSEEKRALSPETRASTVTIAGEPPAYHRSTIPREDVTYTFVRTSPSAMVLKSEVTGSVYTVNISHAVDLWNPFVWITTVRRGGHEDGEIVSEFEMGLARRRARVALRGQDDMLCHLVSPQTSLAVFAPTIFATNSDSTGSLTVTPGGHHREVFDHIITSLLLVERLRQLPDKEAMKNRRTNDALGASWGRLFSWSLLRIVAEFGVPSNALLTAAQSFWVPSEMNASTSIPQPPYADDTPFEMPYTHFPEPRISMFVSPSAPTSPASTIAFPQPIVSGSVDFLSAAHATRPPRRPLPTTPAQTAPPSGWPHPGSANHILHGRGALSEGEIPEHGL</sequence>
<feature type="region of interest" description="Disordered" evidence="4">
    <location>
        <begin position="468"/>
        <end position="553"/>
    </location>
</feature>
<dbReference type="GO" id="GO:0006145">
    <property type="term" value="P:purine nucleobase catabolic process"/>
    <property type="evidence" value="ECO:0007669"/>
    <property type="project" value="TreeGrafter"/>
</dbReference>
<evidence type="ECO:0000313" key="6">
    <source>
        <dbReference type="EMBL" id="KAF8754354.1"/>
    </source>
</evidence>
<feature type="non-terminal residue" evidence="6">
    <location>
        <position position="859"/>
    </location>
</feature>
<dbReference type="InterPro" id="IPR011059">
    <property type="entry name" value="Metal-dep_hydrolase_composite"/>
</dbReference>
<feature type="region of interest" description="Disordered" evidence="4">
    <location>
        <begin position="813"/>
        <end position="843"/>
    </location>
</feature>
<evidence type="ECO:0000259" key="5">
    <source>
        <dbReference type="Pfam" id="PF01979"/>
    </source>
</evidence>
<dbReference type="EMBL" id="JACYCF010000011">
    <property type="protein sequence ID" value="KAF8754354.1"/>
    <property type="molecule type" value="Genomic_DNA"/>
</dbReference>
<comment type="caution">
    <text evidence="6">The sequence shown here is derived from an EMBL/GenBank/DDBJ whole genome shotgun (WGS) entry which is preliminary data.</text>
</comment>
<reference evidence="6" key="1">
    <citation type="submission" date="2020-09" db="EMBL/GenBank/DDBJ databases">
        <title>Comparative genome analyses of four rice-infecting Rhizoctonia solani isolates reveal extensive enrichment of homogalacturonan modification genes.</title>
        <authorList>
            <person name="Lee D.-Y."/>
            <person name="Jeon J."/>
            <person name="Kim K.-T."/>
            <person name="Cheong K."/>
            <person name="Song H."/>
            <person name="Choi G."/>
            <person name="Ko J."/>
            <person name="Opiyo S.O."/>
            <person name="Zuo S."/>
            <person name="Madhav S."/>
            <person name="Lee Y.-H."/>
            <person name="Wang G.-L."/>
        </authorList>
    </citation>
    <scope>NUCLEOTIDE SEQUENCE</scope>
    <source>
        <strain evidence="6">AG1-IA B2</strain>
    </source>
</reference>
<gene>
    <name evidence="6" type="ORF">RHS01_06299</name>
</gene>
<dbReference type="Pfam" id="PF01979">
    <property type="entry name" value="Amidohydro_1"/>
    <property type="match status" value="2"/>
</dbReference>